<accession>A0A2T8FBL9</accession>
<evidence type="ECO:0000313" key="2">
    <source>
        <dbReference type="EMBL" id="PVG83095.1"/>
    </source>
</evidence>
<evidence type="ECO:0000313" key="3">
    <source>
        <dbReference type="Proteomes" id="UP000246018"/>
    </source>
</evidence>
<dbReference type="Proteomes" id="UP000246018">
    <property type="component" value="Unassembled WGS sequence"/>
</dbReference>
<gene>
    <name evidence="2" type="ORF">DDE18_07135</name>
</gene>
<dbReference type="Pfam" id="PF18986">
    <property type="entry name" value="DUF5719"/>
    <property type="match status" value="1"/>
</dbReference>
<keyword evidence="1" id="KW-0472">Membrane</keyword>
<dbReference type="AlphaFoldDB" id="A0A2T8FBL9"/>
<comment type="caution">
    <text evidence="2">The sequence shown here is derived from an EMBL/GenBank/DDBJ whole genome shotgun (WGS) entry which is preliminary data.</text>
</comment>
<protein>
    <recommendedName>
        <fullName evidence="4">Secreted protein</fullName>
    </recommendedName>
</protein>
<feature type="transmembrane region" description="Helical" evidence="1">
    <location>
        <begin position="20"/>
        <end position="39"/>
    </location>
</feature>
<evidence type="ECO:0008006" key="4">
    <source>
        <dbReference type="Google" id="ProtNLM"/>
    </source>
</evidence>
<dbReference type="InterPro" id="IPR043777">
    <property type="entry name" value="DUF5719"/>
</dbReference>
<dbReference type="EMBL" id="QDGZ01000003">
    <property type="protein sequence ID" value="PVG83095.1"/>
    <property type="molecule type" value="Genomic_DNA"/>
</dbReference>
<keyword evidence="1" id="KW-1133">Transmembrane helix</keyword>
<organism evidence="2 3">
    <name type="scientific">Nocardioides gansuensis</name>
    <dbReference type="NCBI Taxonomy" id="2138300"/>
    <lineage>
        <taxon>Bacteria</taxon>
        <taxon>Bacillati</taxon>
        <taxon>Actinomycetota</taxon>
        <taxon>Actinomycetes</taxon>
        <taxon>Propionibacteriales</taxon>
        <taxon>Nocardioidaceae</taxon>
        <taxon>Nocardioides</taxon>
    </lineage>
</organism>
<keyword evidence="3" id="KW-1185">Reference proteome</keyword>
<proteinExistence type="predicted"/>
<name>A0A2T8FBL9_9ACTN</name>
<reference evidence="2 3" key="1">
    <citation type="submission" date="2018-04" db="EMBL/GenBank/DDBJ databases">
        <title>Genome of Nocardioides gansuensis WSJ-1.</title>
        <authorList>
            <person name="Wu S."/>
            <person name="Wang G."/>
        </authorList>
    </citation>
    <scope>NUCLEOTIDE SEQUENCE [LARGE SCALE GENOMIC DNA]</scope>
    <source>
        <strain evidence="2 3">WSJ-1</strain>
    </source>
</reference>
<keyword evidence="1" id="KW-0812">Transmembrane</keyword>
<sequence length="456" mass="46852">MAEPTPGRRALVATRRRPAALDVLAVLIPLVTVGALALVRPAAEPVEHRASEPTQLHRTTLVCPAALPGADDVSVASLESATGELTTRGEEESIRLTDGVAVTDRRDAVAMTAEGQLAPGLAAWRHGAGSATACPRPAAEVWFTGVGAAPEHSSVLELVNPDGGPAVADVTVLGPTGEMTVASLRGVTVAGGRTERFDLARLVPTRDELALRVRVPRGRLGVHVVDVVDELGLGARSQDWLPAQAEPLTTSHLLGLGSSPGGRVLSVANPGDSEARVQIDLLTRASAFAPAGVEELRVPPGSVVTTDLGRLLSSRVAQGALGLRLTATQPVTSSLRTLAAGDLSHAVPGEPLEGRAGAVLPPGPKRLLLSGAEGAGTVTWLALDERGREVAQETVRVSEGTSQRIALPPPAAVLDVRVEDTTLLAALEMGPPGLAVVPLAPLPLTGEVPDVRPALQ</sequence>
<dbReference type="OrthoDB" id="3729011at2"/>
<dbReference type="RefSeq" id="WP_116571575.1">
    <property type="nucleotide sequence ID" value="NZ_QDGZ01000003.1"/>
</dbReference>
<evidence type="ECO:0000256" key="1">
    <source>
        <dbReference type="SAM" id="Phobius"/>
    </source>
</evidence>